<proteinExistence type="predicted"/>
<sequence>MTVAAELPMEIINNIMEIAIDTLDPQSVSSITLLSHQFRVMVNKERFFHLNFDSDTSWNELHGLATLFEQAAGIAIRGIQTFIASIYIRIEDDCDYDEIQPHITIFKHLFRHDAILHTPIRKLSLYITNVAGLLSVDPALDYSLRSLLSESHVNFLELCQSWEIPYDLLHRSKIEHLSLLCVGGLSKHFVTRNLNPVNLKSLTISLYDGSQFKITDLMTLLGALESSCFSYMTSLTISTSFVHFARKLLELTQCLETLTIKCAEELYQTPSHVSGNSLFNYHLLPHLKNLNISYALDISCTYPLASSTDCLVGHLLPSHLDKLCIDIRLLDVVDHHLHGPDYGLVESGALLQEAVAWDERLSSLVRGKAKHPVVHINIHIHRRFMETQYHSPIWKDCWRQHFLNAFSTCRTSMKHFFLSIDTTSKAYD</sequence>
<protein>
    <submittedName>
        <fullName evidence="1">Uncharacterized protein</fullName>
    </submittedName>
</protein>
<organism evidence="1">
    <name type="scientific">Psilocybe cubensis</name>
    <name type="common">Psychedelic mushroom</name>
    <name type="synonym">Stropharia cubensis</name>
    <dbReference type="NCBI Taxonomy" id="181762"/>
    <lineage>
        <taxon>Eukaryota</taxon>
        <taxon>Fungi</taxon>
        <taxon>Dikarya</taxon>
        <taxon>Basidiomycota</taxon>
        <taxon>Agaricomycotina</taxon>
        <taxon>Agaricomycetes</taxon>
        <taxon>Agaricomycetidae</taxon>
        <taxon>Agaricales</taxon>
        <taxon>Agaricineae</taxon>
        <taxon>Strophariaceae</taxon>
        <taxon>Psilocybe</taxon>
    </lineage>
</organism>
<name>A0A8H7XVC2_PSICU</name>
<comment type="caution">
    <text evidence="1">The sequence shown here is derived from an EMBL/GenBank/DDBJ whole genome shotgun (WGS) entry which is preliminary data.</text>
</comment>
<evidence type="ECO:0000313" key="1">
    <source>
        <dbReference type="EMBL" id="KAG5168595.1"/>
    </source>
</evidence>
<reference evidence="1" key="1">
    <citation type="submission" date="2021-02" db="EMBL/GenBank/DDBJ databases">
        <title>Psilocybe cubensis genome.</title>
        <authorList>
            <person name="Mckernan K.J."/>
            <person name="Crawford S."/>
            <person name="Trippe A."/>
            <person name="Kane L.T."/>
            <person name="Mclaughlin S."/>
        </authorList>
    </citation>
    <scope>NUCLEOTIDE SEQUENCE [LARGE SCALE GENOMIC DNA]</scope>
    <source>
        <strain evidence="1">MGC-MH-2018</strain>
    </source>
</reference>
<accession>A0A8H7XVC2</accession>
<dbReference type="AlphaFoldDB" id="A0A8H7XVC2"/>
<dbReference type="EMBL" id="JAFIQS010000006">
    <property type="protein sequence ID" value="KAG5168595.1"/>
    <property type="molecule type" value="Genomic_DNA"/>
</dbReference>
<gene>
    <name evidence="1" type="ORF">JR316_007196</name>
</gene>